<dbReference type="InterPro" id="IPR046525">
    <property type="entry name" value="DUF6702"/>
</dbReference>
<reference evidence="2 3" key="1">
    <citation type="submission" date="2023-09" db="EMBL/GenBank/DDBJ databases">
        <authorList>
            <person name="Rey-Velasco X."/>
        </authorList>
    </citation>
    <scope>NUCLEOTIDE SEQUENCE [LARGE SCALE GENOMIC DNA]</scope>
    <source>
        <strain evidence="2 3">F297</strain>
    </source>
</reference>
<evidence type="ECO:0008006" key="4">
    <source>
        <dbReference type="Google" id="ProtNLM"/>
    </source>
</evidence>
<evidence type="ECO:0000313" key="3">
    <source>
        <dbReference type="Proteomes" id="UP001248819"/>
    </source>
</evidence>
<organism evidence="2 3">
    <name type="scientific">Autumnicola edwardsiae</name>
    <dbReference type="NCBI Taxonomy" id="3075594"/>
    <lineage>
        <taxon>Bacteria</taxon>
        <taxon>Pseudomonadati</taxon>
        <taxon>Bacteroidota</taxon>
        <taxon>Flavobacteriia</taxon>
        <taxon>Flavobacteriales</taxon>
        <taxon>Flavobacteriaceae</taxon>
        <taxon>Autumnicola</taxon>
    </lineage>
</organism>
<gene>
    <name evidence="2" type="ORF">RM529_01095</name>
</gene>
<sequence>MKKITLVLICFLSLSSFKANRSHEFYLSVTELEYKKDAGTFQIISRVFIDDFQKVLNKRYGKNISLSHEKETGDVENSINKYLSQKLQIQINGEKFQLNYLGKEYEGDQLILYVEVKNVPDFNRIEVTNAILTDLYDDQKNVVHVKKGEQLKSLLLEKDQDSGVINFG</sequence>
<keyword evidence="3" id="KW-1185">Reference proteome</keyword>
<name>A0ABU3CR53_9FLAO</name>
<comment type="caution">
    <text evidence="2">The sequence shown here is derived from an EMBL/GenBank/DDBJ whole genome shotgun (WGS) entry which is preliminary data.</text>
</comment>
<dbReference type="EMBL" id="JAVRHP010000003">
    <property type="protein sequence ID" value="MDT0648718.1"/>
    <property type="molecule type" value="Genomic_DNA"/>
</dbReference>
<feature type="chain" id="PRO_5046079028" description="Peptidase E" evidence="1">
    <location>
        <begin position="19"/>
        <end position="168"/>
    </location>
</feature>
<dbReference type="RefSeq" id="WP_311482896.1">
    <property type="nucleotide sequence ID" value="NZ_JAVRHP010000003.1"/>
</dbReference>
<proteinExistence type="predicted"/>
<evidence type="ECO:0000313" key="2">
    <source>
        <dbReference type="EMBL" id="MDT0648718.1"/>
    </source>
</evidence>
<evidence type="ECO:0000256" key="1">
    <source>
        <dbReference type="SAM" id="SignalP"/>
    </source>
</evidence>
<protein>
    <recommendedName>
        <fullName evidence="4">Peptidase E</fullName>
    </recommendedName>
</protein>
<dbReference type="Proteomes" id="UP001248819">
    <property type="component" value="Unassembled WGS sequence"/>
</dbReference>
<dbReference type="Pfam" id="PF20420">
    <property type="entry name" value="DUF6702"/>
    <property type="match status" value="1"/>
</dbReference>
<keyword evidence="1" id="KW-0732">Signal</keyword>
<accession>A0ABU3CR53</accession>
<feature type="signal peptide" evidence="1">
    <location>
        <begin position="1"/>
        <end position="18"/>
    </location>
</feature>